<dbReference type="InterPro" id="IPR029063">
    <property type="entry name" value="SAM-dependent_MTases_sf"/>
</dbReference>
<dbReference type="KEGG" id="usu:LVJ78_00665"/>
<keyword evidence="3" id="KW-0808">Transferase</keyword>
<reference evidence="2 4" key="1">
    <citation type="submission" date="2019-03" db="EMBL/GenBank/DDBJ databases">
        <title>Genomic Encyclopedia of Type Strains, Phase IV (KMG-IV): sequencing the most valuable type-strain genomes for metagenomic binning, comparative biology and taxonomic classification.</title>
        <authorList>
            <person name="Goeker M."/>
        </authorList>
    </citation>
    <scope>NUCLEOTIDE SEQUENCE [LARGE SCALE GENOMIC DNA]</scope>
    <source>
        <strain evidence="2 4">DSM 17474</strain>
    </source>
</reference>
<dbReference type="InterPro" id="IPR013216">
    <property type="entry name" value="Methyltransf_11"/>
</dbReference>
<keyword evidence="3" id="KW-0489">Methyltransferase</keyword>
<name>A0AAE9H1D9_9NEIS</name>
<dbReference type="GO" id="GO:0008757">
    <property type="term" value="F:S-adenosylmethionine-dependent methyltransferase activity"/>
    <property type="evidence" value="ECO:0007669"/>
    <property type="project" value="InterPro"/>
</dbReference>
<reference evidence="3" key="3">
    <citation type="journal article" date="2022" name="Res Sq">
        <title>Evolution of multicellular longitudinally dividing oral cavity symbionts (Neisseriaceae).</title>
        <authorList>
            <person name="Nyongesa S."/>
            <person name="Weber P."/>
            <person name="Bernet E."/>
            <person name="Pullido F."/>
            <person name="Nieckarz M."/>
            <person name="Delaby M."/>
            <person name="Nieves C."/>
            <person name="Viehboeck T."/>
            <person name="Krause N."/>
            <person name="Rivera-Millot A."/>
            <person name="Nakamura A."/>
            <person name="Vischer N."/>
            <person name="VanNieuwenhze M."/>
            <person name="Brun Y."/>
            <person name="Cava F."/>
            <person name="Bulgheresi S."/>
            <person name="Veyrier F."/>
        </authorList>
    </citation>
    <scope>NUCLEOTIDE SEQUENCE</scope>
    <source>
        <strain evidence="3">1258/02</strain>
    </source>
</reference>
<dbReference type="Pfam" id="PF08241">
    <property type="entry name" value="Methyltransf_11"/>
    <property type="match status" value="1"/>
</dbReference>
<feature type="domain" description="Methyltransferase type 11" evidence="1">
    <location>
        <begin position="43"/>
        <end position="130"/>
    </location>
</feature>
<organism evidence="3 5">
    <name type="scientific">Uruburuella suis</name>
    <dbReference type="NCBI Taxonomy" id="252130"/>
    <lineage>
        <taxon>Bacteria</taxon>
        <taxon>Pseudomonadati</taxon>
        <taxon>Pseudomonadota</taxon>
        <taxon>Betaproteobacteria</taxon>
        <taxon>Neisseriales</taxon>
        <taxon>Neisseriaceae</taxon>
        <taxon>Uruburuella</taxon>
    </lineage>
</organism>
<evidence type="ECO:0000259" key="1">
    <source>
        <dbReference type="Pfam" id="PF08241"/>
    </source>
</evidence>
<dbReference type="AlphaFoldDB" id="A0AAE9H1D9"/>
<protein>
    <submittedName>
        <fullName evidence="3">Methyltransferase domain-containing protein</fullName>
    </submittedName>
    <submittedName>
        <fullName evidence="2">Trans-aconitate methyltransferase</fullName>
    </submittedName>
</protein>
<proteinExistence type="predicted"/>
<evidence type="ECO:0000313" key="3">
    <source>
        <dbReference type="EMBL" id="UOO79584.1"/>
    </source>
</evidence>
<evidence type="ECO:0000313" key="4">
    <source>
        <dbReference type="Proteomes" id="UP000294721"/>
    </source>
</evidence>
<dbReference type="Proteomes" id="UP000294721">
    <property type="component" value="Unassembled WGS sequence"/>
</dbReference>
<dbReference type="Proteomes" id="UP000829756">
    <property type="component" value="Chromosome"/>
</dbReference>
<keyword evidence="4" id="KW-1185">Reference proteome</keyword>
<dbReference type="SUPFAM" id="SSF53335">
    <property type="entry name" value="S-adenosyl-L-methionine-dependent methyltransferases"/>
    <property type="match status" value="1"/>
</dbReference>
<dbReference type="RefSeq" id="WP_132953744.1">
    <property type="nucleotide sequence ID" value="NZ_CALJUB010000140.1"/>
</dbReference>
<dbReference type="GO" id="GO:0032259">
    <property type="term" value="P:methylation"/>
    <property type="evidence" value="ECO:0007669"/>
    <property type="project" value="UniProtKB-KW"/>
</dbReference>
<gene>
    <name evidence="2" type="ORF">EV680_11155</name>
    <name evidence="3" type="ORF">LVJ78_00665</name>
</gene>
<dbReference type="PANTHER" id="PTHR43861">
    <property type="entry name" value="TRANS-ACONITATE 2-METHYLTRANSFERASE-RELATED"/>
    <property type="match status" value="1"/>
</dbReference>
<dbReference type="EMBL" id="SLXE01000011">
    <property type="protein sequence ID" value="TCP06501.1"/>
    <property type="molecule type" value="Genomic_DNA"/>
</dbReference>
<evidence type="ECO:0000313" key="5">
    <source>
        <dbReference type="Proteomes" id="UP000829756"/>
    </source>
</evidence>
<evidence type="ECO:0000313" key="2">
    <source>
        <dbReference type="EMBL" id="TCP06501.1"/>
    </source>
</evidence>
<dbReference type="Gene3D" id="3.40.50.150">
    <property type="entry name" value="Vaccinia Virus protein VP39"/>
    <property type="match status" value="1"/>
</dbReference>
<accession>A0AAE9H1D9</accession>
<dbReference type="CDD" id="cd02440">
    <property type="entry name" value="AdoMet_MTases"/>
    <property type="match status" value="1"/>
</dbReference>
<reference evidence="3" key="2">
    <citation type="submission" date="2021-12" db="EMBL/GenBank/DDBJ databases">
        <authorList>
            <person name="Veyrier F.J."/>
        </authorList>
    </citation>
    <scope>NUCLEOTIDE SEQUENCE</scope>
    <source>
        <strain evidence="3">1258/02</strain>
    </source>
</reference>
<dbReference type="PANTHER" id="PTHR43861:SF1">
    <property type="entry name" value="TRANS-ACONITATE 2-METHYLTRANSFERASE"/>
    <property type="match status" value="1"/>
</dbReference>
<dbReference type="EMBL" id="CP091507">
    <property type="protein sequence ID" value="UOO79584.1"/>
    <property type="molecule type" value="Genomic_DNA"/>
</dbReference>
<sequence>MSQTNTPSQHWQAQTYADNARFVADYGVSLLDWLQADKGERILDLGCGDGVLTQKIAASGAQVLGLDGSADLVAAAQRLGIHAVQGDGQQLAFEHEFDAVFSNAALHWMTDAQAVVQGVAKALKPGGRFVAEMGGSGNIAAIQTALQQALSAHGLQAQPCWYFPDADTYAALLMENGFAVQKIMLFARPTPLPCGVAGWLATFAEPMLPAGLTPALQTQVLNEAAIAAEQYLPRDEQGAVSADYVRLRFAAVKATLGAM</sequence>